<dbReference type="Proteomes" id="UP001151287">
    <property type="component" value="Unassembled WGS sequence"/>
</dbReference>
<proteinExistence type="predicted"/>
<dbReference type="Pfam" id="PF25276">
    <property type="entry name" value="DUF7870"/>
    <property type="match status" value="1"/>
</dbReference>
<dbReference type="AlphaFoldDB" id="A0A9Q0HW35"/>
<protein>
    <recommendedName>
        <fullName evidence="2">DUF7870 domain-containing protein</fullName>
    </recommendedName>
</protein>
<comment type="caution">
    <text evidence="3">The sequence shown here is derived from an EMBL/GenBank/DDBJ whole genome shotgun (WGS) entry which is preliminary data.</text>
</comment>
<evidence type="ECO:0000313" key="3">
    <source>
        <dbReference type="EMBL" id="KAJ1700571.1"/>
    </source>
</evidence>
<dbReference type="OrthoDB" id="1919622at2759"/>
<name>A0A9Q0HW35_9POAL</name>
<organism evidence="3 4">
    <name type="scientific">Rhynchospora breviuscula</name>
    <dbReference type="NCBI Taxonomy" id="2022672"/>
    <lineage>
        <taxon>Eukaryota</taxon>
        <taxon>Viridiplantae</taxon>
        <taxon>Streptophyta</taxon>
        <taxon>Embryophyta</taxon>
        <taxon>Tracheophyta</taxon>
        <taxon>Spermatophyta</taxon>
        <taxon>Magnoliopsida</taxon>
        <taxon>Liliopsida</taxon>
        <taxon>Poales</taxon>
        <taxon>Cyperaceae</taxon>
        <taxon>Cyperoideae</taxon>
        <taxon>Rhynchosporeae</taxon>
        <taxon>Rhynchospora</taxon>
    </lineage>
</organism>
<keyword evidence="4" id="KW-1185">Reference proteome</keyword>
<reference evidence="3" key="1">
    <citation type="journal article" date="2022" name="Cell">
        <title>Repeat-based holocentromeres influence genome architecture and karyotype evolution.</title>
        <authorList>
            <person name="Hofstatter P.G."/>
            <person name="Thangavel G."/>
            <person name="Lux T."/>
            <person name="Neumann P."/>
            <person name="Vondrak T."/>
            <person name="Novak P."/>
            <person name="Zhang M."/>
            <person name="Costa L."/>
            <person name="Castellani M."/>
            <person name="Scott A."/>
            <person name="Toegelov H."/>
            <person name="Fuchs J."/>
            <person name="Mata-Sucre Y."/>
            <person name="Dias Y."/>
            <person name="Vanzela A.L.L."/>
            <person name="Huettel B."/>
            <person name="Almeida C.C.S."/>
            <person name="Simkova H."/>
            <person name="Souza G."/>
            <person name="Pedrosa-Harand A."/>
            <person name="Macas J."/>
            <person name="Mayer K.F.X."/>
            <person name="Houben A."/>
            <person name="Marques A."/>
        </authorList>
    </citation>
    <scope>NUCLEOTIDE SEQUENCE</scope>
    <source>
        <strain evidence="3">RhyBre1mFocal</strain>
    </source>
</reference>
<feature type="domain" description="DUF7870" evidence="2">
    <location>
        <begin position="220"/>
        <end position="375"/>
    </location>
</feature>
<dbReference type="PANTHER" id="PTHR33597">
    <property type="entry name" value="OS02G0760400 PROTEIN"/>
    <property type="match status" value="1"/>
</dbReference>
<gene>
    <name evidence="3" type="ORF">LUZ63_000350</name>
</gene>
<keyword evidence="1" id="KW-0812">Transmembrane</keyword>
<evidence type="ECO:0000256" key="1">
    <source>
        <dbReference type="SAM" id="Phobius"/>
    </source>
</evidence>
<dbReference type="EMBL" id="JAMQYH010000001">
    <property type="protein sequence ID" value="KAJ1700571.1"/>
    <property type="molecule type" value="Genomic_DNA"/>
</dbReference>
<feature type="transmembrane region" description="Helical" evidence="1">
    <location>
        <begin position="25"/>
        <end position="45"/>
    </location>
</feature>
<keyword evidence="1" id="KW-0472">Membrane</keyword>
<keyword evidence="1" id="KW-1133">Transmembrane helix</keyword>
<sequence length="376" mass="42107">MKGSGSPTRHTDGHTVVIHLPDPRLLLLVARLAIVAAVVFSIPWLRRIQPGVAMVQSHRWSDDPFYLPMLIKDLKKEGLFSSSGQRAIFLGNAKSRLPFLKRNGIDPVSSDQESTVGDQSVDFALASKGFEDASVRLVDRVLKIGGVVVTRLNTEGSNLFQVPCNYKLVYVRRFGFTIVALRKVALAKSQNSKIGNEIGTGIASMKRLLAMPLEKKDVLHLVEDVLLEPPREIDETRKIKFLPDLTGDVLTQYPRRVFIDAGLRLRANGEKWFEENYPKKGSKFEMLKLNAGGNRKTGANAYPVSGWLERNVEEEEFVVMKAEAGIVEEMVNGKEKAIQLIDELFLECDATKAYWECLALYGKVKDEGVVVHQWWG</sequence>
<dbReference type="PANTHER" id="PTHR33597:SF11">
    <property type="entry name" value="OS07G0620600 PROTEIN"/>
    <property type="match status" value="1"/>
</dbReference>
<accession>A0A9Q0HW35</accession>
<dbReference type="InterPro" id="IPR057192">
    <property type="entry name" value="DUF7870"/>
</dbReference>
<evidence type="ECO:0000259" key="2">
    <source>
        <dbReference type="Pfam" id="PF25276"/>
    </source>
</evidence>
<evidence type="ECO:0000313" key="4">
    <source>
        <dbReference type="Proteomes" id="UP001151287"/>
    </source>
</evidence>